<dbReference type="Proteomes" id="UP000199376">
    <property type="component" value="Unassembled WGS sequence"/>
</dbReference>
<proteinExistence type="predicted"/>
<reference evidence="2 3" key="1">
    <citation type="submission" date="2016-10" db="EMBL/GenBank/DDBJ databases">
        <authorList>
            <person name="de Groot N.N."/>
        </authorList>
    </citation>
    <scope>NUCLEOTIDE SEQUENCE [LARGE SCALE GENOMIC DNA]</scope>
    <source>
        <strain evidence="2 3">DSM 19113</strain>
    </source>
</reference>
<keyword evidence="1" id="KW-0472">Membrane</keyword>
<sequence>MDSNGFQIMEEYELAKVNGGIFPIVIGGVLITKGAAIGAGCFTAGIGAGLYLGLR</sequence>
<dbReference type="InterPro" id="IPR023991">
    <property type="entry name" value="Bacteriocin_IIb_lactobn/cerein"/>
</dbReference>
<organism evidence="2 3">
    <name type="scientific">Fructobacillus durionis</name>
    <dbReference type="NCBI Taxonomy" id="283737"/>
    <lineage>
        <taxon>Bacteria</taxon>
        <taxon>Bacillati</taxon>
        <taxon>Bacillota</taxon>
        <taxon>Bacilli</taxon>
        <taxon>Lactobacillales</taxon>
        <taxon>Lactobacillaceae</taxon>
        <taxon>Fructobacillus</taxon>
    </lineage>
</organism>
<gene>
    <name evidence="2" type="ORF">SAMN05660453_0659</name>
</gene>
<evidence type="ECO:0000313" key="2">
    <source>
        <dbReference type="EMBL" id="SFB93941.1"/>
    </source>
</evidence>
<keyword evidence="1" id="KW-1133">Transmembrane helix</keyword>
<feature type="transmembrane region" description="Helical" evidence="1">
    <location>
        <begin position="20"/>
        <end position="53"/>
    </location>
</feature>
<evidence type="ECO:0000313" key="3">
    <source>
        <dbReference type="Proteomes" id="UP000199376"/>
    </source>
</evidence>
<protein>
    <submittedName>
        <fullName evidence="2">Class IIb bacteriocin, lactobin A/cerein 7B family</fullName>
    </submittedName>
</protein>
<dbReference type="EMBL" id="FOLI01000002">
    <property type="protein sequence ID" value="SFB93941.1"/>
    <property type="molecule type" value="Genomic_DNA"/>
</dbReference>
<evidence type="ECO:0000256" key="1">
    <source>
        <dbReference type="SAM" id="Phobius"/>
    </source>
</evidence>
<keyword evidence="3" id="KW-1185">Reference proteome</keyword>
<dbReference type="NCBIfam" id="TIGR03949">
    <property type="entry name" value="bact_IIb_cerein"/>
    <property type="match status" value="1"/>
</dbReference>
<name>A0A1I1F3U6_9LACO</name>
<keyword evidence="1" id="KW-0812">Transmembrane</keyword>
<dbReference type="AlphaFoldDB" id="A0A1I1F3U6"/>
<accession>A0A1I1F3U6</accession>
<dbReference type="RefSeq" id="WP_091502040.1">
    <property type="nucleotide sequence ID" value="NZ_FOLI01000002.1"/>
</dbReference>